<keyword evidence="1" id="KW-1133">Transmembrane helix</keyword>
<evidence type="ECO:0000256" key="1">
    <source>
        <dbReference type="SAM" id="Phobius"/>
    </source>
</evidence>
<gene>
    <name evidence="2" type="ORF">DFP98_14639</name>
</gene>
<reference evidence="2 3" key="1">
    <citation type="submission" date="2018-07" db="EMBL/GenBank/DDBJ databases">
        <title>Genomic Encyclopedia of Type Strains, Phase III (KMG-III): the genomes of soil and plant-associated and newly described type strains.</title>
        <authorList>
            <person name="Whitman W."/>
        </authorList>
    </citation>
    <scope>NUCLEOTIDE SEQUENCE [LARGE SCALE GENOMIC DNA]</scope>
    <source>
        <strain evidence="2 3">CECT 7287</strain>
    </source>
</reference>
<evidence type="ECO:0000313" key="3">
    <source>
        <dbReference type="Proteomes" id="UP000256977"/>
    </source>
</evidence>
<protein>
    <submittedName>
        <fullName evidence="2">Uncharacterized protein</fullName>
    </submittedName>
</protein>
<comment type="caution">
    <text evidence="2">The sequence shown here is derived from an EMBL/GenBank/DDBJ whole genome shotgun (WGS) entry which is preliminary data.</text>
</comment>
<name>A0A3D9HZH9_9BACL</name>
<dbReference type="AlphaFoldDB" id="A0A3D9HZH9"/>
<evidence type="ECO:0000313" key="2">
    <source>
        <dbReference type="EMBL" id="RED54894.1"/>
    </source>
</evidence>
<proteinExistence type="predicted"/>
<sequence>MLDVYMAFILAGTFALFYGFTIWCDRVVEEAGGERK</sequence>
<feature type="transmembrane region" description="Helical" evidence="1">
    <location>
        <begin position="6"/>
        <end position="28"/>
    </location>
</feature>
<keyword evidence="3" id="KW-1185">Reference proteome</keyword>
<dbReference type="EMBL" id="QRDZ01000046">
    <property type="protein sequence ID" value="RED54894.1"/>
    <property type="molecule type" value="Genomic_DNA"/>
</dbReference>
<dbReference type="Proteomes" id="UP000256977">
    <property type="component" value="Unassembled WGS sequence"/>
</dbReference>
<accession>A0A3D9HZH9</accession>
<keyword evidence="1" id="KW-0472">Membrane</keyword>
<organism evidence="2 3">
    <name type="scientific">Cohnella phaseoli</name>
    <dbReference type="NCBI Taxonomy" id="456490"/>
    <lineage>
        <taxon>Bacteria</taxon>
        <taxon>Bacillati</taxon>
        <taxon>Bacillota</taxon>
        <taxon>Bacilli</taxon>
        <taxon>Bacillales</taxon>
        <taxon>Paenibacillaceae</taxon>
        <taxon>Cohnella</taxon>
    </lineage>
</organism>
<keyword evidence="1" id="KW-0812">Transmembrane</keyword>